<keyword evidence="4" id="KW-1185">Reference proteome</keyword>
<dbReference type="Proteomes" id="UP000002051">
    <property type="component" value="Chromosome 5"/>
</dbReference>
<evidence type="ECO:0000313" key="2">
    <source>
        <dbReference type="EMBL" id="KEH28280.1"/>
    </source>
</evidence>
<evidence type="ECO:0000313" key="4">
    <source>
        <dbReference type="Proteomes" id="UP000002051"/>
    </source>
</evidence>
<organism evidence="2 4">
    <name type="scientific">Medicago truncatula</name>
    <name type="common">Barrel medic</name>
    <name type="synonym">Medicago tribuloides</name>
    <dbReference type="NCBI Taxonomy" id="3880"/>
    <lineage>
        <taxon>Eukaryota</taxon>
        <taxon>Viridiplantae</taxon>
        <taxon>Streptophyta</taxon>
        <taxon>Embryophyta</taxon>
        <taxon>Tracheophyta</taxon>
        <taxon>Spermatophyta</taxon>
        <taxon>Magnoliopsida</taxon>
        <taxon>eudicotyledons</taxon>
        <taxon>Gunneridae</taxon>
        <taxon>Pentapetalae</taxon>
        <taxon>rosids</taxon>
        <taxon>fabids</taxon>
        <taxon>Fabales</taxon>
        <taxon>Fabaceae</taxon>
        <taxon>Papilionoideae</taxon>
        <taxon>50 kb inversion clade</taxon>
        <taxon>NPAAA clade</taxon>
        <taxon>Hologalegina</taxon>
        <taxon>IRL clade</taxon>
        <taxon>Trifolieae</taxon>
        <taxon>Medicago</taxon>
    </lineage>
</organism>
<proteinExistence type="predicted"/>
<sequence length="137" mass="15770">MQSKDEIEASYFSDWKQIVPNHISFMVAMLLEWHCCKKGRWNGSDGWSDLAKGCDGAARDSSLYHRKFWDEIMPLRYRFDLDNLAVRSQYTPLNVYPTTRESTSTRRCRNSYTPLTSPPSKPKDSAATSKPTHSSLN</sequence>
<feature type="compositionally biased region" description="Polar residues" evidence="1">
    <location>
        <begin position="126"/>
        <end position="137"/>
    </location>
</feature>
<dbReference type="EnsemblPlants" id="KEH28280">
    <property type="protein sequence ID" value="KEH28280"/>
    <property type="gene ID" value="MTR_5g082135"/>
</dbReference>
<protein>
    <submittedName>
        <fullName evidence="2 3">Uncharacterized protein</fullName>
    </submittedName>
</protein>
<gene>
    <name evidence="2" type="ordered locus">MTR_5g082135</name>
</gene>
<feature type="region of interest" description="Disordered" evidence="1">
    <location>
        <begin position="97"/>
        <end position="137"/>
    </location>
</feature>
<dbReference type="EMBL" id="CM001221">
    <property type="protein sequence ID" value="KEH28280.1"/>
    <property type="molecule type" value="Genomic_DNA"/>
</dbReference>
<reference evidence="2 4" key="2">
    <citation type="journal article" date="2014" name="BMC Genomics">
        <title>An improved genome release (version Mt4.0) for the model legume Medicago truncatula.</title>
        <authorList>
            <person name="Tang H."/>
            <person name="Krishnakumar V."/>
            <person name="Bidwell S."/>
            <person name="Rosen B."/>
            <person name="Chan A."/>
            <person name="Zhou S."/>
            <person name="Gentzbittel L."/>
            <person name="Childs K.L."/>
            <person name="Yandell M."/>
            <person name="Gundlach H."/>
            <person name="Mayer K.F."/>
            <person name="Schwartz D.C."/>
            <person name="Town C.D."/>
        </authorList>
    </citation>
    <scope>GENOME REANNOTATION</scope>
    <source>
        <strain evidence="2">A17</strain>
        <strain evidence="3 4">cv. Jemalong A17</strain>
    </source>
</reference>
<dbReference type="HOGENOM" id="CLU_1868168_0_0_1"/>
<reference evidence="2 4" key="1">
    <citation type="journal article" date="2011" name="Nature">
        <title>The Medicago genome provides insight into the evolution of rhizobial symbioses.</title>
        <authorList>
            <person name="Young N.D."/>
            <person name="Debelle F."/>
            <person name="Oldroyd G.E."/>
            <person name="Geurts R."/>
            <person name="Cannon S.B."/>
            <person name="Udvardi M.K."/>
            <person name="Benedito V.A."/>
            <person name="Mayer K.F."/>
            <person name="Gouzy J."/>
            <person name="Schoof H."/>
            <person name="Van de Peer Y."/>
            <person name="Proost S."/>
            <person name="Cook D.R."/>
            <person name="Meyers B.C."/>
            <person name="Spannagl M."/>
            <person name="Cheung F."/>
            <person name="De Mita S."/>
            <person name="Krishnakumar V."/>
            <person name="Gundlach H."/>
            <person name="Zhou S."/>
            <person name="Mudge J."/>
            <person name="Bharti A.K."/>
            <person name="Murray J.D."/>
            <person name="Naoumkina M.A."/>
            <person name="Rosen B."/>
            <person name="Silverstein K.A."/>
            <person name="Tang H."/>
            <person name="Rombauts S."/>
            <person name="Zhao P.X."/>
            <person name="Zhou P."/>
            <person name="Barbe V."/>
            <person name="Bardou P."/>
            <person name="Bechner M."/>
            <person name="Bellec A."/>
            <person name="Berger A."/>
            <person name="Berges H."/>
            <person name="Bidwell S."/>
            <person name="Bisseling T."/>
            <person name="Choisne N."/>
            <person name="Couloux A."/>
            <person name="Denny R."/>
            <person name="Deshpande S."/>
            <person name="Dai X."/>
            <person name="Doyle J.J."/>
            <person name="Dudez A.M."/>
            <person name="Farmer A.D."/>
            <person name="Fouteau S."/>
            <person name="Franken C."/>
            <person name="Gibelin C."/>
            <person name="Gish J."/>
            <person name="Goldstein S."/>
            <person name="Gonzalez A.J."/>
            <person name="Green P.J."/>
            <person name="Hallab A."/>
            <person name="Hartog M."/>
            <person name="Hua A."/>
            <person name="Humphray S.J."/>
            <person name="Jeong D.H."/>
            <person name="Jing Y."/>
            <person name="Jocker A."/>
            <person name="Kenton S.M."/>
            <person name="Kim D.J."/>
            <person name="Klee K."/>
            <person name="Lai H."/>
            <person name="Lang C."/>
            <person name="Lin S."/>
            <person name="Macmil S.L."/>
            <person name="Magdelenat G."/>
            <person name="Matthews L."/>
            <person name="McCorrison J."/>
            <person name="Monaghan E.L."/>
            <person name="Mun J.H."/>
            <person name="Najar F.Z."/>
            <person name="Nicholson C."/>
            <person name="Noirot C."/>
            <person name="O'Bleness M."/>
            <person name="Paule C.R."/>
            <person name="Poulain J."/>
            <person name="Prion F."/>
            <person name="Qin B."/>
            <person name="Qu C."/>
            <person name="Retzel E.F."/>
            <person name="Riddle C."/>
            <person name="Sallet E."/>
            <person name="Samain S."/>
            <person name="Samson N."/>
            <person name="Sanders I."/>
            <person name="Saurat O."/>
            <person name="Scarpelli C."/>
            <person name="Schiex T."/>
            <person name="Segurens B."/>
            <person name="Severin A.J."/>
            <person name="Sherrier D.J."/>
            <person name="Shi R."/>
            <person name="Sims S."/>
            <person name="Singer S.R."/>
            <person name="Sinharoy S."/>
            <person name="Sterck L."/>
            <person name="Viollet A."/>
            <person name="Wang B.B."/>
            <person name="Wang K."/>
            <person name="Wang M."/>
            <person name="Wang X."/>
            <person name="Warfsmann J."/>
            <person name="Weissenbach J."/>
            <person name="White D.D."/>
            <person name="White J.D."/>
            <person name="Wiley G.B."/>
            <person name="Wincker P."/>
            <person name="Xing Y."/>
            <person name="Yang L."/>
            <person name="Yao Z."/>
            <person name="Ying F."/>
            <person name="Zhai J."/>
            <person name="Zhou L."/>
            <person name="Zuber A."/>
            <person name="Denarie J."/>
            <person name="Dixon R.A."/>
            <person name="May G.D."/>
            <person name="Schwartz D.C."/>
            <person name="Rogers J."/>
            <person name="Quetier F."/>
            <person name="Town C.D."/>
            <person name="Roe B.A."/>
        </authorList>
    </citation>
    <scope>NUCLEOTIDE SEQUENCE [LARGE SCALE GENOMIC DNA]</scope>
    <source>
        <strain evidence="2">A17</strain>
        <strain evidence="3 4">cv. Jemalong A17</strain>
    </source>
</reference>
<accession>A0A072UQZ5</accession>
<dbReference type="AlphaFoldDB" id="A0A072UQZ5"/>
<evidence type="ECO:0000313" key="3">
    <source>
        <dbReference type="EnsemblPlants" id="KEH28280"/>
    </source>
</evidence>
<name>A0A072UQZ5_MEDTR</name>
<reference evidence="3" key="3">
    <citation type="submission" date="2015-04" db="UniProtKB">
        <authorList>
            <consortium name="EnsemblPlants"/>
        </authorList>
    </citation>
    <scope>IDENTIFICATION</scope>
    <source>
        <strain evidence="3">cv. Jemalong A17</strain>
    </source>
</reference>
<evidence type="ECO:0000256" key="1">
    <source>
        <dbReference type="SAM" id="MobiDB-lite"/>
    </source>
</evidence>